<dbReference type="Proteomes" id="UP000319731">
    <property type="component" value="Unassembled WGS sequence"/>
</dbReference>
<dbReference type="SUPFAM" id="SSF82657">
    <property type="entry name" value="BolA-like"/>
    <property type="match status" value="1"/>
</dbReference>
<dbReference type="Gene3D" id="3.30.300.90">
    <property type="entry name" value="BolA-like"/>
    <property type="match status" value="1"/>
</dbReference>
<dbReference type="Pfam" id="PF01722">
    <property type="entry name" value="BolA"/>
    <property type="match status" value="1"/>
</dbReference>
<gene>
    <name evidence="4" type="ORF">SmJEL517_g02765</name>
</gene>
<comment type="similarity">
    <text evidence="1 2">Belongs to the BolA/IbaG family.</text>
</comment>
<evidence type="ECO:0000313" key="4">
    <source>
        <dbReference type="EMBL" id="TPX34677.1"/>
    </source>
</evidence>
<dbReference type="InterPro" id="IPR052275">
    <property type="entry name" value="Mt_Fe-S_assembly_factor"/>
</dbReference>
<dbReference type="STRING" id="1806994.A0A507C0Q9"/>
<evidence type="ECO:0000256" key="1">
    <source>
        <dbReference type="ARBA" id="ARBA00005578"/>
    </source>
</evidence>
<feature type="region of interest" description="Disordered" evidence="3">
    <location>
        <begin position="1"/>
        <end position="39"/>
    </location>
</feature>
<organism evidence="4 5">
    <name type="scientific">Synchytrium microbalum</name>
    <dbReference type="NCBI Taxonomy" id="1806994"/>
    <lineage>
        <taxon>Eukaryota</taxon>
        <taxon>Fungi</taxon>
        <taxon>Fungi incertae sedis</taxon>
        <taxon>Chytridiomycota</taxon>
        <taxon>Chytridiomycota incertae sedis</taxon>
        <taxon>Chytridiomycetes</taxon>
        <taxon>Synchytriales</taxon>
        <taxon>Synchytriaceae</taxon>
        <taxon>Synchytrium</taxon>
    </lineage>
</organism>
<name>A0A507C0Q9_9FUNG</name>
<feature type="compositionally biased region" description="Polar residues" evidence="3">
    <location>
        <begin position="1"/>
        <end position="12"/>
    </location>
</feature>
<dbReference type="PANTHER" id="PTHR46188:SF1">
    <property type="entry name" value="BOLA-LIKE PROTEIN 3"/>
    <property type="match status" value="1"/>
</dbReference>
<reference evidence="4 5" key="1">
    <citation type="journal article" date="2019" name="Sci. Rep.">
        <title>Comparative genomics of chytrid fungi reveal insights into the obligate biotrophic and pathogenic lifestyle of Synchytrium endobioticum.</title>
        <authorList>
            <person name="van de Vossenberg B.T.L.H."/>
            <person name="Warris S."/>
            <person name="Nguyen H.D.T."/>
            <person name="van Gent-Pelzer M.P.E."/>
            <person name="Joly D.L."/>
            <person name="van de Geest H.C."/>
            <person name="Bonants P.J.M."/>
            <person name="Smith D.S."/>
            <person name="Levesque C.A."/>
            <person name="van der Lee T.A.J."/>
        </authorList>
    </citation>
    <scope>NUCLEOTIDE SEQUENCE [LARGE SCALE GENOMIC DNA]</scope>
    <source>
        <strain evidence="4 5">JEL517</strain>
    </source>
</reference>
<sequence>MNRITSQISRIRTSLPPHPSRSSHLSNIRSNIISPPSATAGEKAIHEKLLKAFQPTKLAVNDVSGGCGSMYAVLVASPKFKGVSLVKQHRMVTEALQADIKEMHGIQIKTEASS</sequence>
<dbReference type="InterPro" id="IPR036065">
    <property type="entry name" value="BolA-like_sf"/>
</dbReference>
<dbReference type="InterPro" id="IPR002634">
    <property type="entry name" value="BolA"/>
</dbReference>
<dbReference type="AlphaFoldDB" id="A0A507C0Q9"/>
<protein>
    <recommendedName>
        <fullName evidence="6">BolA protein</fullName>
    </recommendedName>
</protein>
<comment type="caution">
    <text evidence="4">The sequence shown here is derived from an EMBL/GenBank/DDBJ whole genome shotgun (WGS) entry which is preliminary data.</text>
</comment>
<dbReference type="RefSeq" id="XP_031025355.1">
    <property type="nucleotide sequence ID" value="XM_031168693.1"/>
</dbReference>
<evidence type="ECO:0000256" key="2">
    <source>
        <dbReference type="RuleBase" id="RU003860"/>
    </source>
</evidence>
<proteinExistence type="inferred from homology"/>
<evidence type="ECO:0000256" key="3">
    <source>
        <dbReference type="SAM" id="MobiDB-lite"/>
    </source>
</evidence>
<dbReference type="GeneID" id="42003990"/>
<dbReference type="PANTHER" id="PTHR46188">
    <property type="entry name" value="BOLA-LIKE PROTEIN 3"/>
    <property type="match status" value="1"/>
</dbReference>
<dbReference type="OrthoDB" id="203381at2759"/>
<evidence type="ECO:0000313" key="5">
    <source>
        <dbReference type="Proteomes" id="UP000319731"/>
    </source>
</evidence>
<dbReference type="EMBL" id="QEAO01000012">
    <property type="protein sequence ID" value="TPX34677.1"/>
    <property type="molecule type" value="Genomic_DNA"/>
</dbReference>
<accession>A0A507C0Q9</accession>
<dbReference type="GO" id="GO:0005759">
    <property type="term" value="C:mitochondrial matrix"/>
    <property type="evidence" value="ECO:0007669"/>
    <property type="project" value="TreeGrafter"/>
</dbReference>
<keyword evidence="5" id="KW-1185">Reference proteome</keyword>
<feature type="compositionally biased region" description="Low complexity" evidence="3">
    <location>
        <begin position="20"/>
        <end position="37"/>
    </location>
</feature>
<evidence type="ECO:0008006" key="6">
    <source>
        <dbReference type="Google" id="ProtNLM"/>
    </source>
</evidence>